<dbReference type="PANTHER" id="PTHR32440">
    <property type="entry name" value="PHOSPHATASE DCR2-RELATED-RELATED"/>
    <property type="match status" value="1"/>
</dbReference>
<evidence type="ECO:0000313" key="4">
    <source>
        <dbReference type="Proteomes" id="UP001165160"/>
    </source>
</evidence>
<dbReference type="PANTHER" id="PTHR32440:SF0">
    <property type="entry name" value="PHOSPHATASE DCR2-RELATED"/>
    <property type="match status" value="1"/>
</dbReference>
<keyword evidence="1" id="KW-1133">Transmembrane helix</keyword>
<gene>
    <name evidence="3" type="ORF">TrVE_jg2257</name>
</gene>
<organism evidence="3 4">
    <name type="scientific">Triparma verrucosa</name>
    <dbReference type="NCBI Taxonomy" id="1606542"/>
    <lineage>
        <taxon>Eukaryota</taxon>
        <taxon>Sar</taxon>
        <taxon>Stramenopiles</taxon>
        <taxon>Ochrophyta</taxon>
        <taxon>Bolidophyceae</taxon>
        <taxon>Parmales</taxon>
        <taxon>Triparmaceae</taxon>
        <taxon>Triparma</taxon>
    </lineage>
</organism>
<feature type="domain" description="Calcineurin-like phosphoesterase" evidence="2">
    <location>
        <begin position="58"/>
        <end position="169"/>
    </location>
</feature>
<comment type="caution">
    <text evidence="3">The sequence shown here is derived from an EMBL/GenBank/DDBJ whole genome shotgun (WGS) entry which is preliminary data.</text>
</comment>
<evidence type="ECO:0000313" key="3">
    <source>
        <dbReference type="EMBL" id="GMH94015.1"/>
    </source>
</evidence>
<evidence type="ECO:0000259" key="2">
    <source>
        <dbReference type="Pfam" id="PF00149"/>
    </source>
</evidence>
<protein>
    <recommendedName>
        <fullName evidence="2">Calcineurin-like phosphoesterase domain-containing protein</fullName>
    </recommendedName>
</protein>
<dbReference type="GO" id="GO:0016788">
    <property type="term" value="F:hydrolase activity, acting on ester bonds"/>
    <property type="evidence" value="ECO:0007669"/>
    <property type="project" value="TreeGrafter"/>
</dbReference>
<dbReference type="Gene3D" id="3.60.21.10">
    <property type="match status" value="1"/>
</dbReference>
<feature type="transmembrane region" description="Helical" evidence="1">
    <location>
        <begin position="29"/>
        <end position="48"/>
    </location>
</feature>
<name>A0A9W7BX61_9STRA</name>
<keyword evidence="4" id="KW-1185">Reference proteome</keyword>
<dbReference type="Pfam" id="PF00149">
    <property type="entry name" value="Metallophos"/>
    <property type="match status" value="1"/>
</dbReference>
<accession>A0A9W7BX61</accession>
<proteinExistence type="predicted"/>
<sequence length="348" mass="38404">MCHLGPREYEAKSIRHFAPLQILNITKTWLCLACFLFVLNLASFAYGLKFNEDGRFIITQFADLHSHNGGPFPSCSGLTPEQKQYPCSDLNSTQFMSSVLDVTSPDLVVFTGDNNDGGAFLGVENSVKHFLQPTLSRGLDFAAVFGNHDEEANLDRSELMSVYEKYPNFLGESGPSDIHGYGNYVLSIDGEWVHPYLISGSSTAETTPSSLQSTATIGSGATKFNGVCHGSLNSGLFASMVERGEIKAATVGHDHCNDYCGNYLGVDLCYGGGTGYDGYGCADTPNWARRSRIIELQDYGQTIKSYKILDDGHLTKIDEEVLFSEDKTKVDRRNRKRVERIVKEIHED</sequence>
<dbReference type="EMBL" id="BRXX01000149">
    <property type="protein sequence ID" value="GMH94015.1"/>
    <property type="molecule type" value="Genomic_DNA"/>
</dbReference>
<evidence type="ECO:0000256" key="1">
    <source>
        <dbReference type="SAM" id="Phobius"/>
    </source>
</evidence>
<dbReference type="InterPro" id="IPR004843">
    <property type="entry name" value="Calcineurin-like_PHP"/>
</dbReference>
<keyword evidence="1" id="KW-0812">Transmembrane</keyword>
<dbReference type="SUPFAM" id="SSF56300">
    <property type="entry name" value="Metallo-dependent phosphatases"/>
    <property type="match status" value="1"/>
</dbReference>
<dbReference type="InterPro" id="IPR029052">
    <property type="entry name" value="Metallo-depent_PP-like"/>
</dbReference>
<dbReference type="AlphaFoldDB" id="A0A9W7BX61"/>
<dbReference type="GO" id="GO:0005737">
    <property type="term" value="C:cytoplasm"/>
    <property type="evidence" value="ECO:0007669"/>
    <property type="project" value="TreeGrafter"/>
</dbReference>
<keyword evidence="1" id="KW-0472">Membrane</keyword>
<reference evidence="4" key="1">
    <citation type="journal article" date="2023" name="Commun. Biol.">
        <title>Genome analysis of Parmales, the sister group of diatoms, reveals the evolutionary specialization of diatoms from phago-mixotrophs to photoautotrophs.</title>
        <authorList>
            <person name="Ban H."/>
            <person name="Sato S."/>
            <person name="Yoshikawa S."/>
            <person name="Yamada K."/>
            <person name="Nakamura Y."/>
            <person name="Ichinomiya M."/>
            <person name="Sato N."/>
            <person name="Blanc-Mathieu R."/>
            <person name="Endo H."/>
            <person name="Kuwata A."/>
            <person name="Ogata H."/>
        </authorList>
    </citation>
    <scope>NUCLEOTIDE SEQUENCE [LARGE SCALE GENOMIC DNA]</scope>
    <source>
        <strain evidence="4">NIES 3699</strain>
    </source>
</reference>
<dbReference type="Proteomes" id="UP001165160">
    <property type="component" value="Unassembled WGS sequence"/>
</dbReference>